<dbReference type="InterPro" id="IPR007624">
    <property type="entry name" value="RNA_pol_sigma70_r3"/>
</dbReference>
<dbReference type="NCBIfam" id="TIGR02479">
    <property type="entry name" value="FliA_WhiG"/>
    <property type="match status" value="1"/>
</dbReference>
<dbReference type="PANTHER" id="PTHR30385">
    <property type="entry name" value="SIGMA FACTOR F FLAGELLAR"/>
    <property type="match status" value="1"/>
</dbReference>
<name>A0A1M5HEE8_9BACT</name>
<dbReference type="SUPFAM" id="SSF88659">
    <property type="entry name" value="Sigma3 and sigma4 domains of RNA polymerase sigma factors"/>
    <property type="match status" value="2"/>
</dbReference>
<dbReference type="EMBL" id="FQUS01000020">
    <property type="protein sequence ID" value="SHG14330.1"/>
    <property type="molecule type" value="Genomic_DNA"/>
</dbReference>
<dbReference type="InterPro" id="IPR007627">
    <property type="entry name" value="RNA_pol_sigma70_r2"/>
</dbReference>
<evidence type="ECO:0000313" key="9">
    <source>
        <dbReference type="Proteomes" id="UP000184041"/>
    </source>
</evidence>
<gene>
    <name evidence="8" type="ORF">SAMN05443144_12017</name>
</gene>
<dbReference type="CDD" id="cd06171">
    <property type="entry name" value="Sigma70_r4"/>
    <property type="match status" value="1"/>
</dbReference>
<feature type="domain" description="RNA polymerase sigma-70 region 2" evidence="6">
    <location>
        <begin position="29"/>
        <end position="95"/>
    </location>
</feature>
<feature type="domain" description="RNA polymerase sigma-70 region 3" evidence="5">
    <location>
        <begin position="109"/>
        <end position="182"/>
    </location>
</feature>
<organism evidence="8 9">
    <name type="scientific">Fodinibius roseus</name>
    <dbReference type="NCBI Taxonomy" id="1194090"/>
    <lineage>
        <taxon>Bacteria</taxon>
        <taxon>Pseudomonadati</taxon>
        <taxon>Balneolota</taxon>
        <taxon>Balneolia</taxon>
        <taxon>Balneolales</taxon>
        <taxon>Balneolaceae</taxon>
        <taxon>Fodinibius</taxon>
    </lineage>
</organism>
<dbReference type="RefSeq" id="WP_084088357.1">
    <property type="nucleotide sequence ID" value="NZ_FQUS01000020.1"/>
</dbReference>
<dbReference type="PANTHER" id="PTHR30385:SF7">
    <property type="entry name" value="RNA POLYMERASE SIGMA FACTOR FLIA"/>
    <property type="match status" value="1"/>
</dbReference>
<dbReference type="SUPFAM" id="SSF88946">
    <property type="entry name" value="Sigma2 domain of RNA polymerase sigma factors"/>
    <property type="match status" value="1"/>
</dbReference>
<evidence type="ECO:0000256" key="4">
    <source>
        <dbReference type="ARBA" id="ARBA00023163"/>
    </source>
</evidence>
<dbReference type="Proteomes" id="UP000184041">
    <property type="component" value="Unassembled WGS sequence"/>
</dbReference>
<evidence type="ECO:0000259" key="6">
    <source>
        <dbReference type="Pfam" id="PF04542"/>
    </source>
</evidence>
<evidence type="ECO:0000256" key="1">
    <source>
        <dbReference type="ARBA" id="ARBA00023015"/>
    </source>
</evidence>
<dbReference type="STRING" id="1194090.SAMN05443144_12017"/>
<dbReference type="Gene3D" id="1.10.1740.10">
    <property type="match status" value="1"/>
</dbReference>
<reference evidence="8 9" key="1">
    <citation type="submission" date="2016-11" db="EMBL/GenBank/DDBJ databases">
        <authorList>
            <person name="Jaros S."/>
            <person name="Januszkiewicz K."/>
            <person name="Wedrychowicz H."/>
        </authorList>
    </citation>
    <scope>NUCLEOTIDE SEQUENCE [LARGE SCALE GENOMIC DNA]</scope>
    <source>
        <strain evidence="8 9">DSM 21986</strain>
    </source>
</reference>
<proteinExistence type="predicted"/>
<dbReference type="OrthoDB" id="9150024at2"/>
<evidence type="ECO:0000256" key="3">
    <source>
        <dbReference type="ARBA" id="ARBA00023125"/>
    </source>
</evidence>
<dbReference type="Pfam" id="PF04545">
    <property type="entry name" value="Sigma70_r4"/>
    <property type="match status" value="1"/>
</dbReference>
<dbReference type="GO" id="GO:0003899">
    <property type="term" value="F:DNA-directed RNA polymerase activity"/>
    <property type="evidence" value="ECO:0007669"/>
    <property type="project" value="InterPro"/>
</dbReference>
<sequence>MMVNKTLQELAELYCENPSDGLRNAIISKSMPLIRSIIGKINIPDQPLTQQEDIESAGISGLLQAMDSYDCSRNTKFNTFVYYRIRGNIIDYLRKIDQLPRKKRKDYGEVNQAIDKLSQELGRDPSDEEIARELDMDITDYRQLLSNVQTRNALSLDTSFNNDDSGTFYEIHEDPDAALPDEELVDKEQMGILKEKIGELEEKNRLILTLYFYEDMTMNEVALLLELSEARISQIIGKILIQLKQKLSREKVLNG</sequence>
<accession>A0A1M5HEE8</accession>
<feature type="domain" description="RNA polymerase sigma-70 region 4" evidence="7">
    <location>
        <begin position="198"/>
        <end position="244"/>
    </location>
</feature>
<dbReference type="GO" id="GO:0006352">
    <property type="term" value="P:DNA-templated transcription initiation"/>
    <property type="evidence" value="ECO:0007669"/>
    <property type="project" value="InterPro"/>
</dbReference>
<keyword evidence="3" id="KW-0238">DNA-binding</keyword>
<dbReference type="GO" id="GO:0003677">
    <property type="term" value="F:DNA binding"/>
    <property type="evidence" value="ECO:0007669"/>
    <property type="project" value="UniProtKB-KW"/>
</dbReference>
<dbReference type="GO" id="GO:0016987">
    <property type="term" value="F:sigma factor activity"/>
    <property type="evidence" value="ECO:0007669"/>
    <property type="project" value="UniProtKB-KW"/>
</dbReference>
<dbReference type="InterPro" id="IPR012845">
    <property type="entry name" value="RNA_pol_sigma_FliA_WhiG"/>
</dbReference>
<protein>
    <submittedName>
        <fullName evidence="8">RNA polymerase, sigma 28 subunit, SigD/FliA/WhiG</fullName>
    </submittedName>
</protein>
<evidence type="ECO:0000259" key="5">
    <source>
        <dbReference type="Pfam" id="PF04539"/>
    </source>
</evidence>
<dbReference type="InterPro" id="IPR007630">
    <property type="entry name" value="RNA_pol_sigma70_r4"/>
</dbReference>
<keyword evidence="9" id="KW-1185">Reference proteome</keyword>
<dbReference type="AlphaFoldDB" id="A0A1M5HEE8"/>
<dbReference type="InterPro" id="IPR014284">
    <property type="entry name" value="RNA_pol_sigma-70_dom"/>
</dbReference>
<evidence type="ECO:0000259" key="7">
    <source>
        <dbReference type="Pfam" id="PF04545"/>
    </source>
</evidence>
<dbReference type="NCBIfam" id="TIGR02937">
    <property type="entry name" value="sigma70-ECF"/>
    <property type="match status" value="1"/>
</dbReference>
<dbReference type="Gene3D" id="1.20.140.160">
    <property type="match status" value="1"/>
</dbReference>
<dbReference type="Pfam" id="PF04542">
    <property type="entry name" value="Sigma70_r2"/>
    <property type="match status" value="1"/>
</dbReference>
<dbReference type="InterPro" id="IPR013325">
    <property type="entry name" value="RNA_pol_sigma_r2"/>
</dbReference>
<dbReference type="Pfam" id="PF04539">
    <property type="entry name" value="Sigma70_r3"/>
    <property type="match status" value="1"/>
</dbReference>
<dbReference type="PRINTS" id="PR00046">
    <property type="entry name" value="SIGMA70FCT"/>
</dbReference>
<keyword evidence="2" id="KW-0731">Sigma factor</keyword>
<keyword evidence="4" id="KW-0804">Transcription</keyword>
<keyword evidence="1" id="KW-0805">Transcription regulation</keyword>
<dbReference type="InterPro" id="IPR013324">
    <property type="entry name" value="RNA_pol_sigma_r3/r4-like"/>
</dbReference>
<dbReference type="InterPro" id="IPR000943">
    <property type="entry name" value="RNA_pol_sigma70"/>
</dbReference>
<evidence type="ECO:0000256" key="2">
    <source>
        <dbReference type="ARBA" id="ARBA00023082"/>
    </source>
</evidence>
<evidence type="ECO:0000313" key="8">
    <source>
        <dbReference type="EMBL" id="SHG14330.1"/>
    </source>
</evidence>